<dbReference type="AlphaFoldDB" id="A0A6G2DEY5"/>
<evidence type="ECO:0000313" key="2">
    <source>
        <dbReference type="EMBL" id="MTV74818.1"/>
    </source>
</evidence>
<keyword evidence="1" id="KW-1133">Transmembrane helix</keyword>
<gene>
    <name evidence="2" type="ORF">GM540_12765</name>
</gene>
<sequence>ISPADFLCMLAALTKMSFKRYMTIIILTKPFTLVVYTYGLTYIIDFFWQML</sequence>
<accession>A0A6G2DEY5</accession>
<protein>
    <submittedName>
        <fullName evidence="2">TVP38/TMEM64 family protein</fullName>
    </submittedName>
</protein>
<organism evidence="2 3">
    <name type="scientific">Streptococcus pneumoniae</name>
    <dbReference type="NCBI Taxonomy" id="1313"/>
    <lineage>
        <taxon>Bacteria</taxon>
        <taxon>Bacillati</taxon>
        <taxon>Bacillota</taxon>
        <taxon>Bacilli</taxon>
        <taxon>Lactobacillales</taxon>
        <taxon>Streptococcaceae</taxon>
        <taxon>Streptococcus</taxon>
    </lineage>
</organism>
<evidence type="ECO:0000313" key="3">
    <source>
        <dbReference type="Proteomes" id="UP000483094"/>
    </source>
</evidence>
<reference evidence="2 3" key="1">
    <citation type="submission" date="2019-11" db="EMBL/GenBank/DDBJ databases">
        <title>Growth characteristics of pneumococcus vary with the chemical composition of the capsule and with environmental conditions.</title>
        <authorList>
            <person name="Tothpal A."/>
            <person name="Desobry K."/>
            <person name="Joshi S."/>
            <person name="Wyllie A.L."/>
            <person name="Weinberger D.M."/>
        </authorList>
    </citation>
    <scope>NUCLEOTIDE SEQUENCE [LARGE SCALE GENOMIC DNA]</scope>
    <source>
        <strain evidence="3">pnumococcus19F</strain>
    </source>
</reference>
<keyword evidence="1" id="KW-0472">Membrane</keyword>
<feature type="non-terminal residue" evidence="2">
    <location>
        <position position="1"/>
    </location>
</feature>
<name>A0A6G2DEY5_STREE</name>
<feature type="transmembrane region" description="Helical" evidence="1">
    <location>
        <begin position="21"/>
        <end position="44"/>
    </location>
</feature>
<dbReference type="EMBL" id="WNHQ01001476">
    <property type="protein sequence ID" value="MTV74818.1"/>
    <property type="molecule type" value="Genomic_DNA"/>
</dbReference>
<dbReference type="Proteomes" id="UP000483094">
    <property type="component" value="Unassembled WGS sequence"/>
</dbReference>
<keyword evidence="1" id="KW-0812">Transmembrane</keyword>
<evidence type="ECO:0000256" key="1">
    <source>
        <dbReference type="SAM" id="Phobius"/>
    </source>
</evidence>
<proteinExistence type="predicted"/>
<comment type="caution">
    <text evidence="2">The sequence shown here is derived from an EMBL/GenBank/DDBJ whole genome shotgun (WGS) entry which is preliminary data.</text>
</comment>